<dbReference type="GO" id="GO:0009228">
    <property type="term" value="P:thiamine biosynthetic process"/>
    <property type="evidence" value="ECO:0007669"/>
    <property type="project" value="UniProtKB-KW"/>
</dbReference>
<dbReference type="AlphaFoldDB" id="A0A402AX41"/>
<dbReference type="GO" id="GO:0043799">
    <property type="term" value="F:glycine oxidase activity"/>
    <property type="evidence" value="ECO:0007669"/>
    <property type="project" value="UniProtKB-EC"/>
</dbReference>
<dbReference type="GO" id="GO:0050660">
    <property type="term" value="F:flavin adenine dinucleotide binding"/>
    <property type="evidence" value="ECO:0007669"/>
    <property type="project" value="InterPro"/>
</dbReference>
<dbReference type="Pfam" id="PF01266">
    <property type="entry name" value="DAO"/>
    <property type="match status" value="1"/>
</dbReference>
<gene>
    <name evidence="7" type="primary">thiO</name>
    <name evidence="7" type="ORF">KDK_74570</name>
</gene>
<dbReference type="PANTHER" id="PTHR13847">
    <property type="entry name" value="SARCOSINE DEHYDROGENASE-RELATED"/>
    <property type="match status" value="1"/>
</dbReference>
<evidence type="ECO:0000256" key="2">
    <source>
        <dbReference type="ARBA" id="ARBA00022977"/>
    </source>
</evidence>
<dbReference type="GO" id="GO:0009229">
    <property type="term" value="P:thiamine diphosphate biosynthetic process"/>
    <property type="evidence" value="ECO:0007669"/>
    <property type="project" value="UniProtKB-UniPathway"/>
</dbReference>
<dbReference type="InterPro" id="IPR036188">
    <property type="entry name" value="FAD/NAD-bd_sf"/>
</dbReference>
<evidence type="ECO:0000256" key="1">
    <source>
        <dbReference type="ARBA" id="ARBA00004948"/>
    </source>
</evidence>
<dbReference type="NCBIfam" id="TIGR02352">
    <property type="entry name" value="thiamin_ThiO"/>
    <property type="match status" value="1"/>
</dbReference>
<dbReference type="EMBL" id="BIFS01000002">
    <property type="protein sequence ID" value="GCE23657.1"/>
    <property type="molecule type" value="Genomic_DNA"/>
</dbReference>
<evidence type="ECO:0000256" key="4">
    <source>
        <dbReference type="ARBA" id="ARBA00049872"/>
    </source>
</evidence>
<keyword evidence="3" id="KW-0560">Oxidoreductase</keyword>
<evidence type="ECO:0000313" key="7">
    <source>
        <dbReference type="EMBL" id="GCE23657.1"/>
    </source>
</evidence>
<dbReference type="InterPro" id="IPR012727">
    <property type="entry name" value="Gly_oxidase_ThiO"/>
</dbReference>
<organism evidence="7 8">
    <name type="scientific">Dictyobacter kobayashii</name>
    <dbReference type="NCBI Taxonomy" id="2014872"/>
    <lineage>
        <taxon>Bacteria</taxon>
        <taxon>Bacillati</taxon>
        <taxon>Chloroflexota</taxon>
        <taxon>Ktedonobacteria</taxon>
        <taxon>Ktedonobacterales</taxon>
        <taxon>Dictyobacteraceae</taxon>
        <taxon>Dictyobacter</taxon>
    </lineage>
</organism>
<protein>
    <recommendedName>
        <fullName evidence="5">glycine oxidase</fullName>
        <ecNumber evidence="5">1.4.3.19</ecNumber>
    </recommendedName>
</protein>
<evidence type="ECO:0000313" key="8">
    <source>
        <dbReference type="Proteomes" id="UP000287188"/>
    </source>
</evidence>
<dbReference type="PANTHER" id="PTHR13847:SF289">
    <property type="entry name" value="GLYCINE OXIDASE"/>
    <property type="match status" value="1"/>
</dbReference>
<dbReference type="SUPFAM" id="SSF51905">
    <property type="entry name" value="FAD/NAD(P)-binding domain"/>
    <property type="match status" value="1"/>
</dbReference>
<dbReference type="GO" id="GO:0005737">
    <property type="term" value="C:cytoplasm"/>
    <property type="evidence" value="ECO:0007669"/>
    <property type="project" value="TreeGrafter"/>
</dbReference>
<comment type="caution">
    <text evidence="7">The sequence shown here is derived from an EMBL/GenBank/DDBJ whole genome shotgun (WGS) entry which is preliminary data.</text>
</comment>
<evidence type="ECO:0000259" key="6">
    <source>
        <dbReference type="Pfam" id="PF01266"/>
    </source>
</evidence>
<dbReference type="EC" id="1.4.3.19" evidence="5"/>
<dbReference type="SUPFAM" id="SSF54373">
    <property type="entry name" value="FAD-linked reductases, C-terminal domain"/>
    <property type="match status" value="1"/>
</dbReference>
<feature type="domain" description="FAD dependent oxidoreductase" evidence="6">
    <location>
        <begin position="2"/>
        <end position="320"/>
    </location>
</feature>
<dbReference type="UniPathway" id="UPA00060"/>
<proteinExistence type="predicted"/>
<name>A0A402AX41_9CHLR</name>
<dbReference type="InterPro" id="IPR006076">
    <property type="entry name" value="FAD-dep_OxRdtase"/>
</dbReference>
<keyword evidence="8" id="KW-1185">Reference proteome</keyword>
<evidence type="ECO:0000256" key="3">
    <source>
        <dbReference type="ARBA" id="ARBA00023002"/>
    </source>
</evidence>
<reference evidence="8" key="1">
    <citation type="submission" date="2018-12" db="EMBL/GenBank/DDBJ databases">
        <title>Tengunoibacter tsumagoiensis gen. nov., sp. nov., Dictyobacter kobayashii sp. nov., D. alpinus sp. nov., and D. joshuensis sp. nov. and description of Dictyobacteraceae fam. nov. within the order Ktedonobacterales isolated from Tengu-no-mugimeshi.</title>
        <authorList>
            <person name="Wang C.M."/>
            <person name="Zheng Y."/>
            <person name="Sakai Y."/>
            <person name="Toyoda A."/>
            <person name="Minakuchi Y."/>
            <person name="Abe K."/>
            <person name="Yokota A."/>
            <person name="Yabe S."/>
        </authorList>
    </citation>
    <scope>NUCLEOTIDE SEQUENCE [LARGE SCALE GENOMIC DNA]</scope>
    <source>
        <strain evidence="8">Uno11</strain>
    </source>
</reference>
<evidence type="ECO:0000256" key="5">
    <source>
        <dbReference type="ARBA" id="ARBA00050018"/>
    </source>
</evidence>
<dbReference type="Gene3D" id="3.30.9.10">
    <property type="entry name" value="D-Amino Acid Oxidase, subunit A, domain 2"/>
    <property type="match status" value="1"/>
</dbReference>
<accession>A0A402AX41</accession>
<dbReference type="Gene3D" id="3.50.50.60">
    <property type="entry name" value="FAD/NAD(P)-binding domain"/>
    <property type="match status" value="1"/>
</dbReference>
<keyword evidence="2" id="KW-0784">Thiamine biosynthesis</keyword>
<comment type="catalytic activity">
    <reaction evidence="4">
        <text>glycine + O2 + H2O = glyoxylate + H2O2 + NH4(+)</text>
        <dbReference type="Rhea" id="RHEA:11532"/>
        <dbReference type="ChEBI" id="CHEBI:15377"/>
        <dbReference type="ChEBI" id="CHEBI:15379"/>
        <dbReference type="ChEBI" id="CHEBI:16240"/>
        <dbReference type="ChEBI" id="CHEBI:28938"/>
        <dbReference type="ChEBI" id="CHEBI:36655"/>
        <dbReference type="ChEBI" id="CHEBI:57305"/>
        <dbReference type="EC" id="1.4.3.19"/>
    </reaction>
</comment>
<dbReference type="Proteomes" id="UP000287188">
    <property type="component" value="Unassembled WGS sequence"/>
</dbReference>
<comment type="pathway">
    <text evidence="1">Cofactor biosynthesis; thiamine diphosphate biosynthesis.</text>
</comment>
<sequence length="350" mass="37838">MLFERENIGQQASSAAAGLLAPLGPIPGPGSFADLLLASFQQFPALVVELENITGLQLGYEQTGTLRVARNPRRLARLKQRFETWQAFGLPLSWLDGDEARLQEPWLAPNVCSAVYVPEEAQINAAQLVQAFALAASKLGAQLHTQTPVTTLLHEDKKIVGIMTAQGDIVTCNHLVLTMGAWSTHLTSSIGIDLPVRPIQGQMIALPQLQPALQHIIFGESIYVIPRSTEILVGATKADIGFEIQVTDEGADQLHQKARRLIPSLATQSIERSWAGIRPGTPDSHPILGPAAGWENLVLASGHNSVGILLSPLTGSSIADYIVTGQLSTLLQPFQSERFQKLSVHEVQEE</sequence>